<comment type="cofactor">
    <cofactor evidence="1">
        <name>heme b</name>
        <dbReference type="ChEBI" id="CHEBI:60344"/>
    </cofactor>
</comment>
<dbReference type="PROSITE" id="PS50939">
    <property type="entry name" value="CYTOCHROME_B561"/>
    <property type="match status" value="1"/>
</dbReference>
<proteinExistence type="predicted"/>
<evidence type="ECO:0000256" key="6">
    <source>
        <dbReference type="ARBA" id="ARBA00022723"/>
    </source>
</evidence>
<evidence type="ECO:0000256" key="5">
    <source>
        <dbReference type="ARBA" id="ARBA00022692"/>
    </source>
</evidence>
<protein>
    <recommendedName>
        <fullName evidence="11">ascorbate ferrireductase (transmembrane)</fullName>
        <ecNumber evidence="11">7.2.1.3</ecNumber>
    </recommendedName>
</protein>
<keyword evidence="8 12" id="KW-1133">Transmembrane helix</keyword>
<feature type="transmembrane region" description="Helical" evidence="12">
    <location>
        <begin position="51"/>
        <end position="75"/>
    </location>
</feature>
<evidence type="ECO:0000256" key="8">
    <source>
        <dbReference type="ARBA" id="ARBA00022989"/>
    </source>
</evidence>
<feature type="transmembrane region" description="Helical" evidence="12">
    <location>
        <begin position="169"/>
        <end position="189"/>
    </location>
</feature>
<organism evidence="14 15">
    <name type="scientific">Rhynchophorus ferrugineus</name>
    <name type="common">Red palm weevil</name>
    <name type="synonym">Curculio ferrugineus</name>
    <dbReference type="NCBI Taxonomy" id="354439"/>
    <lineage>
        <taxon>Eukaryota</taxon>
        <taxon>Metazoa</taxon>
        <taxon>Ecdysozoa</taxon>
        <taxon>Arthropoda</taxon>
        <taxon>Hexapoda</taxon>
        <taxon>Insecta</taxon>
        <taxon>Pterygota</taxon>
        <taxon>Neoptera</taxon>
        <taxon>Endopterygota</taxon>
        <taxon>Coleoptera</taxon>
        <taxon>Polyphaga</taxon>
        <taxon>Cucujiformia</taxon>
        <taxon>Curculionidae</taxon>
        <taxon>Dryophthorinae</taxon>
        <taxon>Rhynchophorus</taxon>
    </lineage>
</organism>
<keyword evidence="15" id="KW-1185">Reference proteome</keyword>
<evidence type="ECO:0000256" key="1">
    <source>
        <dbReference type="ARBA" id="ARBA00001970"/>
    </source>
</evidence>
<evidence type="ECO:0000256" key="7">
    <source>
        <dbReference type="ARBA" id="ARBA00022982"/>
    </source>
</evidence>
<evidence type="ECO:0000256" key="10">
    <source>
        <dbReference type="ARBA" id="ARBA00023136"/>
    </source>
</evidence>
<dbReference type="GO" id="GO:0016020">
    <property type="term" value="C:membrane"/>
    <property type="evidence" value="ECO:0007669"/>
    <property type="project" value="UniProtKB-SubCell"/>
</dbReference>
<keyword evidence="10 12" id="KW-0472">Membrane</keyword>
<dbReference type="EMBL" id="JAACXV010014401">
    <property type="protein sequence ID" value="KAF7267638.1"/>
    <property type="molecule type" value="Genomic_DNA"/>
</dbReference>
<dbReference type="EC" id="7.2.1.3" evidence="11"/>
<evidence type="ECO:0000256" key="9">
    <source>
        <dbReference type="ARBA" id="ARBA00023004"/>
    </source>
</evidence>
<evidence type="ECO:0000256" key="3">
    <source>
        <dbReference type="ARBA" id="ARBA00022448"/>
    </source>
</evidence>
<dbReference type="PANTHER" id="PTHR15422">
    <property type="entry name" value="OS05G0565100 PROTEIN"/>
    <property type="match status" value="1"/>
</dbReference>
<comment type="subcellular location">
    <subcellularLocation>
        <location evidence="2">Membrane</location>
        <topology evidence="2">Multi-pass membrane protein</topology>
    </subcellularLocation>
</comment>
<keyword evidence="5 12" id="KW-0812">Transmembrane</keyword>
<feature type="transmembrane region" description="Helical" evidence="12">
    <location>
        <begin position="95"/>
        <end position="115"/>
    </location>
</feature>
<dbReference type="SMART" id="SM00665">
    <property type="entry name" value="B561"/>
    <property type="match status" value="1"/>
</dbReference>
<feature type="transmembrane region" description="Helical" evidence="12">
    <location>
        <begin position="201"/>
        <end position="223"/>
    </location>
</feature>
<dbReference type="Proteomes" id="UP000625711">
    <property type="component" value="Unassembled WGS sequence"/>
</dbReference>
<reference evidence="14" key="1">
    <citation type="submission" date="2020-08" db="EMBL/GenBank/DDBJ databases">
        <title>Genome sequencing and assembly of the red palm weevil Rhynchophorus ferrugineus.</title>
        <authorList>
            <person name="Dias G.B."/>
            <person name="Bergman C.M."/>
            <person name="Manee M."/>
        </authorList>
    </citation>
    <scope>NUCLEOTIDE SEQUENCE</scope>
    <source>
        <strain evidence="14">AA-2017</strain>
        <tissue evidence="14">Whole larva</tissue>
    </source>
</reference>
<evidence type="ECO:0000256" key="4">
    <source>
        <dbReference type="ARBA" id="ARBA00022617"/>
    </source>
</evidence>
<dbReference type="AlphaFoldDB" id="A0A834HUI7"/>
<feature type="domain" description="Cytochrome b561" evidence="13">
    <location>
        <begin position="17"/>
        <end position="225"/>
    </location>
</feature>
<evidence type="ECO:0000313" key="14">
    <source>
        <dbReference type="EMBL" id="KAF7267638.1"/>
    </source>
</evidence>
<feature type="transmembrane region" description="Helical" evidence="12">
    <location>
        <begin position="127"/>
        <end position="148"/>
    </location>
</feature>
<evidence type="ECO:0000256" key="2">
    <source>
        <dbReference type="ARBA" id="ARBA00004141"/>
    </source>
</evidence>
<dbReference type="GO" id="GO:0140575">
    <property type="term" value="F:transmembrane monodehydroascorbate reductase activity"/>
    <property type="evidence" value="ECO:0007669"/>
    <property type="project" value="InterPro"/>
</dbReference>
<keyword evidence="4" id="KW-0349">Heme</keyword>
<sequence>MVVQEDEVASFSGENPTTHIIRFCLNYLTRFGIAGVVVYVCWIAIENYHYWFSWHVILCTFGYLPLMAESLLLFLPDEIWSRELSRTAKYTIHGIIVLIGTLMLTGGNAVVFHYFEPGYHFNTAHGITGLISMIFVIISIPVGLAIKYHKEVKSRVPGRLIVWKLTHNTLGLLGYIIGIISLCYGYYTHWFVYYTSYESRLLGFIVTVIATLWTLNGALVSLYNQIKSVAS</sequence>
<evidence type="ECO:0000256" key="12">
    <source>
        <dbReference type="SAM" id="Phobius"/>
    </source>
</evidence>
<dbReference type="Gene3D" id="1.20.120.1770">
    <property type="match status" value="1"/>
</dbReference>
<dbReference type="GO" id="GO:0140571">
    <property type="term" value="F:transmembrane ascorbate ferrireductase activity"/>
    <property type="evidence" value="ECO:0007669"/>
    <property type="project" value="UniProtKB-EC"/>
</dbReference>
<evidence type="ECO:0000256" key="11">
    <source>
        <dbReference type="ARBA" id="ARBA00024225"/>
    </source>
</evidence>
<dbReference type="InterPro" id="IPR045150">
    <property type="entry name" value="CYB561D1/2"/>
</dbReference>
<dbReference type="InterPro" id="IPR006593">
    <property type="entry name" value="Cyt_b561/ferric_Rdtase_TM"/>
</dbReference>
<feature type="transmembrane region" description="Helical" evidence="12">
    <location>
        <begin position="27"/>
        <end position="45"/>
    </location>
</feature>
<accession>A0A834HUI7</accession>
<dbReference type="GO" id="GO:0046872">
    <property type="term" value="F:metal ion binding"/>
    <property type="evidence" value="ECO:0007669"/>
    <property type="project" value="UniProtKB-KW"/>
</dbReference>
<keyword evidence="6" id="KW-0479">Metal-binding</keyword>
<dbReference type="Pfam" id="PF03188">
    <property type="entry name" value="Cytochrom_B561"/>
    <property type="match status" value="1"/>
</dbReference>
<gene>
    <name evidence="14" type="ORF">GWI33_019130</name>
</gene>
<evidence type="ECO:0000259" key="13">
    <source>
        <dbReference type="PROSITE" id="PS50939"/>
    </source>
</evidence>
<keyword evidence="7" id="KW-0249">Electron transport</keyword>
<keyword evidence="9" id="KW-0408">Iron</keyword>
<dbReference type="OrthoDB" id="432881at2759"/>
<evidence type="ECO:0000313" key="15">
    <source>
        <dbReference type="Proteomes" id="UP000625711"/>
    </source>
</evidence>
<name>A0A834HUI7_RHYFE</name>
<dbReference type="PANTHER" id="PTHR15422:SF43">
    <property type="entry name" value="ASCORBATE FERRIREDUCTASE (TRANSMEMBRANE)"/>
    <property type="match status" value="1"/>
</dbReference>
<keyword evidence="3" id="KW-0813">Transport</keyword>
<comment type="caution">
    <text evidence="14">The sequence shown here is derived from an EMBL/GenBank/DDBJ whole genome shotgun (WGS) entry which is preliminary data.</text>
</comment>